<evidence type="ECO:0000313" key="4">
    <source>
        <dbReference type="Proteomes" id="UP000323386"/>
    </source>
</evidence>
<feature type="compositionally biased region" description="Low complexity" evidence="1">
    <location>
        <begin position="777"/>
        <end position="786"/>
    </location>
</feature>
<feature type="compositionally biased region" description="Acidic residues" evidence="1">
    <location>
        <begin position="370"/>
        <end position="385"/>
    </location>
</feature>
<dbReference type="OrthoDB" id="415358at2759"/>
<feature type="compositionally biased region" description="Basic and acidic residues" evidence="1">
    <location>
        <begin position="433"/>
        <end position="445"/>
    </location>
</feature>
<feature type="compositionally biased region" description="Acidic residues" evidence="1">
    <location>
        <begin position="650"/>
        <end position="665"/>
    </location>
</feature>
<feature type="compositionally biased region" description="Low complexity" evidence="1">
    <location>
        <begin position="693"/>
        <end position="711"/>
    </location>
</feature>
<reference evidence="3 4" key="1">
    <citation type="submission" date="2018-03" db="EMBL/GenBank/DDBJ databases">
        <authorList>
            <person name="Guldener U."/>
        </authorList>
    </citation>
    <scope>NUCLEOTIDE SEQUENCE [LARGE SCALE GENOMIC DNA]</scope>
    <source>
        <strain evidence="3 4">DAOM196992</strain>
    </source>
</reference>
<dbReference type="AlphaFoldDB" id="A0A5C3EVY9"/>
<dbReference type="SUPFAM" id="SSF51197">
    <property type="entry name" value="Clavaminate synthase-like"/>
    <property type="match status" value="2"/>
</dbReference>
<feature type="compositionally biased region" description="Acidic residues" evidence="1">
    <location>
        <begin position="598"/>
        <end position="615"/>
    </location>
</feature>
<feature type="compositionally biased region" description="Polar residues" evidence="1">
    <location>
        <begin position="818"/>
        <end position="827"/>
    </location>
</feature>
<keyword evidence="4" id="KW-1185">Reference proteome</keyword>
<evidence type="ECO:0000313" key="3">
    <source>
        <dbReference type="EMBL" id="SPO35915.1"/>
    </source>
</evidence>
<feature type="compositionally biased region" description="Acidic residues" evidence="1">
    <location>
        <begin position="411"/>
        <end position="432"/>
    </location>
</feature>
<feature type="domain" description="JmjC" evidence="2">
    <location>
        <begin position="183"/>
        <end position="822"/>
    </location>
</feature>
<dbReference type="Gene3D" id="2.60.120.10">
    <property type="entry name" value="Jelly Rolls"/>
    <property type="match status" value="1"/>
</dbReference>
<evidence type="ECO:0000256" key="1">
    <source>
        <dbReference type="SAM" id="MobiDB-lite"/>
    </source>
</evidence>
<name>A0A5C3EVY9_9BASI</name>
<feature type="compositionally biased region" description="Low complexity" evidence="1">
    <location>
        <begin position="141"/>
        <end position="153"/>
    </location>
</feature>
<feature type="compositionally biased region" description="Basic residues" evidence="1">
    <location>
        <begin position="326"/>
        <end position="335"/>
    </location>
</feature>
<feature type="region of interest" description="Disordered" evidence="1">
    <location>
        <begin position="402"/>
        <end position="445"/>
    </location>
</feature>
<feature type="compositionally biased region" description="Basic and acidic residues" evidence="1">
    <location>
        <begin position="540"/>
        <end position="552"/>
    </location>
</feature>
<dbReference type="InterPro" id="IPR003347">
    <property type="entry name" value="JmjC_dom"/>
</dbReference>
<dbReference type="InterPro" id="IPR014710">
    <property type="entry name" value="RmlC-like_jellyroll"/>
</dbReference>
<dbReference type="PANTHER" id="PTHR12461:SF100">
    <property type="entry name" value="JMJC DOMAIN-CONTAINING PROTEIN 4"/>
    <property type="match status" value="1"/>
</dbReference>
<organism evidence="3 4">
    <name type="scientific">Pseudozyma flocculosa</name>
    <dbReference type="NCBI Taxonomy" id="84751"/>
    <lineage>
        <taxon>Eukaryota</taxon>
        <taxon>Fungi</taxon>
        <taxon>Dikarya</taxon>
        <taxon>Basidiomycota</taxon>
        <taxon>Ustilaginomycotina</taxon>
        <taxon>Ustilaginomycetes</taxon>
        <taxon>Ustilaginales</taxon>
        <taxon>Ustilaginaceae</taxon>
        <taxon>Pseudozyma</taxon>
    </lineage>
</organism>
<gene>
    <name evidence="3" type="ORF">PSFLO_01386</name>
</gene>
<dbReference type="Gene3D" id="2.60.120.650">
    <property type="entry name" value="Cupin"/>
    <property type="match status" value="1"/>
</dbReference>
<feature type="region of interest" description="Disordered" evidence="1">
    <location>
        <begin position="126"/>
        <end position="158"/>
    </location>
</feature>
<feature type="compositionally biased region" description="Acidic residues" evidence="1">
    <location>
        <begin position="573"/>
        <end position="590"/>
    </location>
</feature>
<feature type="region of interest" description="Disordered" evidence="1">
    <location>
        <begin position="763"/>
        <end position="792"/>
    </location>
</feature>
<feature type="region of interest" description="Disordered" evidence="1">
    <location>
        <begin position="814"/>
        <end position="845"/>
    </location>
</feature>
<evidence type="ECO:0000259" key="2">
    <source>
        <dbReference type="PROSITE" id="PS51184"/>
    </source>
</evidence>
<feature type="region of interest" description="Disordered" evidence="1">
    <location>
        <begin position="362"/>
        <end position="388"/>
    </location>
</feature>
<proteinExistence type="predicted"/>
<dbReference type="InterPro" id="IPR041667">
    <property type="entry name" value="Cupin_8"/>
</dbReference>
<feature type="region of interest" description="Disordered" evidence="1">
    <location>
        <begin position="897"/>
        <end position="917"/>
    </location>
</feature>
<feature type="compositionally biased region" description="Acidic residues" evidence="1">
    <location>
        <begin position="129"/>
        <end position="140"/>
    </location>
</feature>
<dbReference type="EMBL" id="OOIP01000003">
    <property type="protein sequence ID" value="SPO35915.1"/>
    <property type="molecule type" value="Genomic_DNA"/>
</dbReference>
<feature type="compositionally biased region" description="Basic and acidic residues" evidence="1">
    <location>
        <begin position="908"/>
        <end position="917"/>
    </location>
</feature>
<feature type="region of interest" description="Disordered" evidence="1">
    <location>
        <begin position="318"/>
        <end position="337"/>
    </location>
</feature>
<protein>
    <recommendedName>
        <fullName evidence="2">JmjC domain-containing protein</fullName>
    </recommendedName>
</protein>
<sequence length="917" mass="98951">MSRLPLPISHDQYAGWAPRPLTSVYTPEIPRITNQISREEMWNEYIRKRRPVVIQGTLSDPEWAGERWTDLEYLRSVAGNVPVKIEPIHPTAGHFGTSAARKTVPFSEYIDILQDPSQAGKWYLTTQYDDGDEGGDEDNDTGSSSSSEASGSDLATHDGSIIGALDGGKADFKPEIDTVLPAPTNALSNDFPARPDLLGQLVLQQCNLWLGSSKEGKSSGLHHDFHDNLYILLSGYKRFLLFPPSAHRHLHPRGQIEKVHPNGLIVYTAPGEVPPFAPGARQRLSIRPDGLVPSDAARWRRQARLRVKQEIDDLAAAACGEGEKHRQQRKGKAKQTHAQELAEQAFLQAEAELLLCRMDEEGIDPNANTSDEEDEGDDGEIDSEDNERSARLRRIMAARGLTFSNGRGGSDEEDEELSSEDDVYSESEEEGSQDGRMEDLLDRVPEELHPLARRAFMGDKEAMDIFCQQVNRLTEGAPGSLDSDSDEDPTERKAPPPDLKRIHGLDDDFDSDGGGSPPFTSFSAEEHEDGDPPSDAESSGGERERKMADGKSSRKKVKIASEIQSIEALPGPDSDEGSEDDEDMDDDGDGDGFPAVGDDMDDDEDDDDSGDDSDDSGPPLFPEADSGSEFGDVDAGEAELQRLLALSGQADDDDDDDDDGNDAEDKEPQSFSLVHPRTLHAHFGIPDDPCRPPAAAASNGSRSGSSTSKAKGNSKKKASRVAVEDVELKGPRPLLDCPEPFEVFLRPGEMLYLPASWYHEVTSSSLPPYGSDDATAADEGSSSSGKSGAGAGADQGFHMALNYWFHPPDALKFEPSKAATSSGTNSAPKAPGTGQDTEAPGAVHVPGLGVEVGESATENLQGGTGSCERPYRDAEVWDEVARTVYAEVARCRSEAARWAMGRGGSEADGAKGAEDKA</sequence>
<dbReference type="Proteomes" id="UP000323386">
    <property type="component" value="Unassembled WGS sequence"/>
</dbReference>
<dbReference type="PANTHER" id="PTHR12461">
    <property type="entry name" value="HYPOXIA-INDUCIBLE FACTOR 1 ALPHA INHIBITOR-RELATED"/>
    <property type="match status" value="1"/>
</dbReference>
<dbReference type="PROSITE" id="PS51184">
    <property type="entry name" value="JMJC"/>
    <property type="match status" value="1"/>
</dbReference>
<feature type="compositionally biased region" description="Basic and acidic residues" evidence="1">
    <location>
        <begin position="490"/>
        <end position="506"/>
    </location>
</feature>
<feature type="region of interest" description="Disordered" evidence="1">
    <location>
        <begin position="468"/>
        <end position="726"/>
    </location>
</feature>
<accession>A0A5C3EVY9</accession>
<dbReference type="Pfam" id="PF13621">
    <property type="entry name" value="Cupin_8"/>
    <property type="match status" value="2"/>
</dbReference>